<accession>X1GWX8</accession>
<name>X1GWX8_9ZZZZ</name>
<evidence type="ECO:0000313" key="1">
    <source>
        <dbReference type="EMBL" id="GAH37488.1"/>
    </source>
</evidence>
<dbReference type="EMBL" id="BARU01010804">
    <property type="protein sequence ID" value="GAH37488.1"/>
    <property type="molecule type" value="Genomic_DNA"/>
</dbReference>
<comment type="caution">
    <text evidence="1">The sequence shown here is derived from an EMBL/GenBank/DDBJ whole genome shotgun (WGS) entry which is preliminary data.</text>
</comment>
<gene>
    <name evidence="1" type="ORF">S03H2_20487</name>
</gene>
<reference evidence="1" key="1">
    <citation type="journal article" date="2014" name="Front. Microbiol.">
        <title>High frequency of phylogenetically diverse reductive dehalogenase-homologous genes in deep subseafloor sedimentary metagenomes.</title>
        <authorList>
            <person name="Kawai M."/>
            <person name="Futagami T."/>
            <person name="Toyoda A."/>
            <person name="Takaki Y."/>
            <person name="Nishi S."/>
            <person name="Hori S."/>
            <person name="Arai W."/>
            <person name="Tsubouchi T."/>
            <person name="Morono Y."/>
            <person name="Uchiyama I."/>
            <person name="Ito T."/>
            <person name="Fujiyama A."/>
            <person name="Inagaki F."/>
            <person name="Takami H."/>
        </authorList>
    </citation>
    <scope>NUCLEOTIDE SEQUENCE</scope>
    <source>
        <strain evidence="1">Expedition CK06-06</strain>
    </source>
</reference>
<protein>
    <submittedName>
        <fullName evidence="1">Uncharacterized protein</fullName>
    </submittedName>
</protein>
<sequence>RAIQERTQRHTKDSEGVVIVCSEIPMSSVCGRVRCLIDSNLIHVCDHKEDPTTGKRVQVLKWGPKPKVNGDNQYEMGLE</sequence>
<dbReference type="AlphaFoldDB" id="X1GWX8"/>
<feature type="non-terminal residue" evidence="1">
    <location>
        <position position="1"/>
    </location>
</feature>
<organism evidence="1">
    <name type="scientific">marine sediment metagenome</name>
    <dbReference type="NCBI Taxonomy" id="412755"/>
    <lineage>
        <taxon>unclassified sequences</taxon>
        <taxon>metagenomes</taxon>
        <taxon>ecological metagenomes</taxon>
    </lineage>
</organism>
<proteinExistence type="predicted"/>